<evidence type="ECO:0000313" key="4">
    <source>
        <dbReference type="EMBL" id="GER91511.1"/>
    </source>
</evidence>
<evidence type="ECO:0000256" key="2">
    <source>
        <dbReference type="ARBA" id="ARBA00023315"/>
    </source>
</evidence>
<organism evidence="4 5">
    <name type="scientific">Dictyobacter vulcani</name>
    <dbReference type="NCBI Taxonomy" id="2607529"/>
    <lineage>
        <taxon>Bacteria</taxon>
        <taxon>Bacillati</taxon>
        <taxon>Chloroflexota</taxon>
        <taxon>Ktedonobacteria</taxon>
        <taxon>Ktedonobacterales</taxon>
        <taxon>Dictyobacteraceae</taxon>
        <taxon>Dictyobacter</taxon>
    </lineage>
</organism>
<keyword evidence="2" id="KW-0012">Acyltransferase</keyword>
<dbReference type="CDD" id="cd04301">
    <property type="entry name" value="NAT_SF"/>
    <property type="match status" value="2"/>
</dbReference>
<name>A0A5J4KYC9_9CHLR</name>
<dbReference type="RefSeq" id="WP_233098010.1">
    <property type="nucleotide sequence ID" value="NZ_BKZW01000004.1"/>
</dbReference>
<keyword evidence="1" id="KW-0808">Transferase</keyword>
<dbReference type="Pfam" id="PF00583">
    <property type="entry name" value="Acetyltransf_1"/>
    <property type="match status" value="2"/>
</dbReference>
<dbReference type="InterPro" id="IPR050832">
    <property type="entry name" value="Bact_Acetyltransf"/>
</dbReference>
<dbReference type="InterPro" id="IPR016181">
    <property type="entry name" value="Acyl_CoA_acyltransferase"/>
</dbReference>
<proteinExistence type="predicted"/>
<dbReference type="InterPro" id="IPR000182">
    <property type="entry name" value="GNAT_dom"/>
</dbReference>
<comment type="caution">
    <text evidence="4">The sequence shown here is derived from an EMBL/GenBank/DDBJ whole genome shotgun (WGS) entry which is preliminary data.</text>
</comment>
<dbReference type="Proteomes" id="UP000326912">
    <property type="component" value="Unassembled WGS sequence"/>
</dbReference>
<accession>A0A5J4KYC9</accession>
<dbReference type="PANTHER" id="PTHR43877">
    <property type="entry name" value="AMINOALKYLPHOSPHONATE N-ACETYLTRANSFERASE-RELATED-RELATED"/>
    <property type="match status" value="1"/>
</dbReference>
<gene>
    <name evidence="4" type="ORF">KDW_56730</name>
</gene>
<dbReference type="SUPFAM" id="SSF55729">
    <property type="entry name" value="Acyl-CoA N-acyltransferases (Nat)"/>
    <property type="match status" value="2"/>
</dbReference>
<protein>
    <recommendedName>
        <fullName evidence="3">N-acetyltransferase domain-containing protein</fullName>
    </recommendedName>
</protein>
<dbReference type="PANTHER" id="PTHR43877:SF1">
    <property type="entry name" value="ACETYLTRANSFERASE"/>
    <property type="match status" value="1"/>
</dbReference>
<dbReference type="Gene3D" id="3.40.630.30">
    <property type="match status" value="1"/>
</dbReference>
<evidence type="ECO:0000259" key="3">
    <source>
        <dbReference type="PROSITE" id="PS51186"/>
    </source>
</evidence>
<evidence type="ECO:0000313" key="5">
    <source>
        <dbReference type="Proteomes" id="UP000326912"/>
    </source>
</evidence>
<feature type="domain" description="N-acetyltransferase" evidence="3">
    <location>
        <begin position="11"/>
        <end position="169"/>
    </location>
</feature>
<sequence>MLNVAPLPTGFQVRSATMADLAAVVRVQNAQEMADFAEPLSNEARLRKTWQAPDSNLQTDTWVVENPDGQIVSYAHSHVRPGEDSELRVFAKVWLLPDYQRRGIGRHLLHLAEEQARGLVAQDVGVTLAVPWISERNQAAQHLLQRAGYQQVLSLTNMKLALDTPPPAPVWNNEIVVRPFQAGKDEQALYIIDEEISQEERGYMPREFDVWQQQNLSDPSLIFLAWEAEQIVGLVIGGASNNQGWIWHLGVRSAWRKQGLGMALLRLEQAEFYRRGLQKMSLNVDTLNPTGAMRLYERVGMHTHFQYHRYEKKL</sequence>
<dbReference type="AlphaFoldDB" id="A0A5J4KYC9"/>
<keyword evidence="5" id="KW-1185">Reference proteome</keyword>
<dbReference type="PROSITE" id="PS51186">
    <property type="entry name" value="GNAT"/>
    <property type="match status" value="2"/>
</dbReference>
<dbReference type="GO" id="GO:0016747">
    <property type="term" value="F:acyltransferase activity, transferring groups other than amino-acyl groups"/>
    <property type="evidence" value="ECO:0007669"/>
    <property type="project" value="InterPro"/>
</dbReference>
<dbReference type="EMBL" id="BKZW01000004">
    <property type="protein sequence ID" value="GER91511.1"/>
    <property type="molecule type" value="Genomic_DNA"/>
</dbReference>
<reference evidence="4 5" key="1">
    <citation type="submission" date="2019-10" db="EMBL/GenBank/DDBJ databases">
        <title>Dictyobacter vulcani sp. nov., within the class Ktedonobacteria, isolated from soil of volcanic Mt. Zao.</title>
        <authorList>
            <person name="Zheng Y."/>
            <person name="Wang C.M."/>
            <person name="Sakai Y."/>
            <person name="Abe K."/>
            <person name="Yokota A."/>
            <person name="Yabe S."/>
        </authorList>
    </citation>
    <scope>NUCLEOTIDE SEQUENCE [LARGE SCALE GENOMIC DNA]</scope>
    <source>
        <strain evidence="4 5">W12</strain>
    </source>
</reference>
<feature type="domain" description="N-acetyltransferase" evidence="3">
    <location>
        <begin position="175"/>
        <end position="314"/>
    </location>
</feature>
<evidence type="ECO:0000256" key="1">
    <source>
        <dbReference type="ARBA" id="ARBA00022679"/>
    </source>
</evidence>